<comment type="caution">
    <text evidence="2">The sequence shown here is derived from an EMBL/GenBank/DDBJ whole genome shotgun (WGS) entry which is preliminary data.</text>
</comment>
<dbReference type="Proteomes" id="UP000237144">
    <property type="component" value="Unassembled WGS sequence"/>
</dbReference>
<evidence type="ECO:0000313" key="3">
    <source>
        <dbReference type="Proteomes" id="UP000237144"/>
    </source>
</evidence>
<dbReference type="AlphaFoldDB" id="A0A2S5BGQ6"/>
<name>A0A2S5BGQ6_9BASI</name>
<feature type="compositionally biased region" description="Basic and acidic residues" evidence="1">
    <location>
        <begin position="221"/>
        <end position="234"/>
    </location>
</feature>
<reference evidence="2 3" key="1">
    <citation type="journal article" date="2018" name="Front. Microbiol.">
        <title>Prospects for Fungal Bioremediation of Acidic Radioactive Waste Sites: Characterization and Genome Sequence of Rhodotorula taiwanensis MD1149.</title>
        <authorList>
            <person name="Tkavc R."/>
            <person name="Matrosova V.Y."/>
            <person name="Grichenko O.E."/>
            <person name="Gostincar C."/>
            <person name="Volpe R.P."/>
            <person name="Klimenkova P."/>
            <person name="Gaidamakova E.K."/>
            <person name="Zhou C.E."/>
            <person name="Stewart B.J."/>
            <person name="Lyman M.G."/>
            <person name="Malfatti S.A."/>
            <person name="Rubinfeld B."/>
            <person name="Courtot M."/>
            <person name="Singh J."/>
            <person name="Dalgard C.L."/>
            <person name="Hamilton T."/>
            <person name="Frey K.G."/>
            <person name="Gunde-Cimerman N."/>
            <person name="Dugan L."/>
            <person name="Daly M.J."/>
        </authorList>
    </citation>
    <scope>NUCLEOTIDE SEQUENCE [LARGE SCALE GENOMIC DNA]</scope>
    <source>
        <strain evidence="2 3">MD1149</strain>
    </source>
</reference>
<feature type="region of interest" description="Disordered" evidence="1">
    <location>
        <begin position="1"/>
        <end position="260"/>
    </location>
</feature>
<feature type="compositionally biased region" description="Low complexity" evidence="1">
    <location>
        <begin position="131"/>
        <end position="145"/>
    </location>
</feature>
<evidence type="ECO:0000313" key="2">
    <source>
        <dbReference type="EMBL" id="POY75944.1"/>
    </source>
</evidence>
<feature type="compositionally biased region" description="Polar residues" evidence="1">
    <location>
        <begin position="161"/>
        <end position="177"/>
    </location>
</feature>
<evidence type="ECO:0000256" key="1">
    <source>
        <dbReference type="SAM" id="MobiDB-lite"/>
    </source>
</evidence>
<protein>
    <submittedName>
        <fullName evidence="2">Uncharacterized protein</fullName>
    </submittedName>
</protein>
<gene>
    <name evidence="2" type="ORF">BMF94_1028</name>
</gene>
<dbReference type="InterPro" id="IPR053203">
    <property type="entry name" value="Cisplatin_resist-associated"/>
</dbReference>
<feature type="compositionally biased region" description="Polar residues" evidence="1">
    <location>
        <begin position="52"/>
        <end position="79"/>
    </location>
</feature>
<feature type="region of interest" description="Disordered" evidence="1">
    <location>
        <begin position="286"/>
        <end position="322"/>
    </location>
</feature>
<sequence>MATLERPRESQLAHDDTNMSDFEPRAVPTPFPQPHTAVVAEQERGRSAVPAAQSNRAVTGNAQQQYTTSQSPGGSTRSISRAVVDRVKRAMSASRDRQAESSERGRRMSESPGQSIAEDQPRGRSPLSAFRPRSVSRGPSGSQQRVPTLGEFEMQDDRTLASGSYPLSKSVTRSSSRGRAPAGGKVFSTGRGGAGNLIGVAAGEDLSEFDGEEDPKVLQAAREDRSRSRERDGYIEVTASGRGGRGNIRSQSRGRDLDLGRVPTVLEEQERMDVEDEEMRMQEILRKRERDGPEQWVSTGRGGAGNFFNSWKRNPSRPGDAA</sequence>
<keyword evidence="3" id="KW-1185">Reference proteome</keyword>
<dbReference type="EMBL" id="PJQD01000009">
    <property type="protein sequence ID" value="POY75944.1"/>
    <property type="molecule type" value="Genomic_DNA"/>
</dbReference>
<dbReference type="PANTHER" id="PTHR34693">
    <property type="entry name" value="PROTEIN PAR32"/>
    <property type="match status" value="1"/>
</dbReference>
<feature type="compositionally biased region" description="Basic and acidic residues" evidence="1">
    <location>
        <begin position="83"/>
        <end position="109"/>
    </location>
</feature>
<dbReference type="PANTHER" id="PTHR34693:SF1">
    <property type="entry name" value="PROTEIN PAR32"/>
    <property type="match status" value="1"/>
</dbReference>
<organism evidence="2 3">
    <name type="scientific">Rhodotorula taiwanensis</name>
    <dbReference type="NCBI Taxonomy" id="741276"/>
    <lineage>
        <taxon>Eukaryota</taxon>
        <taxon>Fungi</taxon>
        <taxon>Dikarya</taxon>
        <taxon>Basidiomycota</taxon>
        <taxon>Pucciniomycotina</taxon>
        <taxon>Microbotryomycetes</taxon>
        <taxon>Sporidiobolales</taxon>
        <taxon>Sporidiobolaceae</taxon>
        <taxon>Rhodotorula</taxon>
    </lineage>
</organism>
<dbReference type="InterPro" id="IPR022024">
    <property type="entry name" value="DUF3602"/>
</dbReference>
<proteinExistence type="predicted"/>
<dbReference type="OrthoDB" id="2537432at2759"/>
<feature type="compositionally biased region" description="Basic and acidic residues" evidence="1">
    <location>
        <begin position="1"/>
        <end position="17"/>
    </location>
</feature>
<accession>A0A2S5BGQ6</accession>
<dbReference type="Pfam" id="PF12223">
    <property type="entry name" value="DUF3602"/>
    <property type="match status" value="1"/>
</dbReference>